<gene>
    <name evidence="1" type="ORF">WOLCODRAFT_135103</name>
</gene>
<dbReference type="EMBL" id="KB467831">
    <property type="protein sequence ID" value="PCH33381.1"/>
    <property type="molecule type" value="Genomic_DNA"/>
</dbReference>
<evidence type="ECO:0000313" key="2">
    <source>
        <dbReference type="Proteomes" id="UP000218811"/>
    </source>
</evidence>
<accession>A0A2H3IUJ1</accession>
<evidence type="ECO:0000313" key="1">
    <source>
        <dbReference type="EMBL" id="PCH33381.1"/>
    </source>
</evidence>
<sequence length="56" mass="6284">MLRPLRDSHPMTRYLALSPLLDRPHRARTALQPQHLGPVLRPDSYGPAATSLLMVV</sequence>
<organism evidence="1 2">
    <name type="scientific">Wolfiporia cocos (strain MD-104)</name>
    <name type="common">Brown rot fungus</name>
    <dbReference type="NCBI Taxonomy" id="742152"/>
    <lineage>
        <taxon>Eukaryota</taxon>
        <taxon>Fungi</taxon>
        <taxon>Dikarya</taxon>
        <taxon>Basidiomycota</taxon>
        <taxon>Agaricomycotina</taxon>
        <taxon>Agaricomycetes</taxon>
        <taxon>Polyporales</taxon>
        <taxon>Phaeolaceae</taxon>
        <taxon>Wolfiporia</taxon>
    </lineage>
</organism>
<dbReference type="Proteomes" id="UP000218811">
    <property type="component" value="Unassembled WGS sequence"/>
</dbReference>
<protein>
    <submittedName>
        <fullName evidence="1">Uncharacterized protein</fullName>
    </submittedName>
</protein>
<name>A0A2H3IUJ1_WOLCO</name>
<proteinExistence type="predicted"/>
<reference evidence="1 2" key="1">
    <citation type="journal article" date="2012" name="Science">
        <title>The Paleozoic origin of enzymatic lignin decomposition reconstructed from 31 fungal genomes.</title>
        <authorList>
            <person name="Floudas D."/>
            <person name="Binder M."/>
            <person name="Riley R."/>
            <person name="Barry K."/>
            <person name="Blanchette R.A."/>
            <person name="Henrissat B."/>
            <person name="Martinez A.T."/>
            <person name="Otillar R."/>
            <person name="Spatafora J.W."/>
            <person name="Yadav J.S."/>
            <person name="Aerts A."/>
            <person name="Benoit I."/>
            <person name="Boyd A."/>
            <person name="Carlson A."/>
            <person name="Copeland A."/>
            <person name="Coutinho P.M."/>
            <person name="de Vries R.P."/>
            <person name="Ferreira P."/>
            <person name="Findley K."/>
            <person name="Foster B."/>
            <person name="Gaskell J."/>
            <person name="Glotzer D."/>
            <person name="Gorecki P."/>
            <person name="Heitman J."/>
            <person name="Hesse C."/>
            <person name="Hori C."/>
            <person name="Igarashi K."/>
            <person name="Jurgens J.A."/>
            <person name="Kallen N."/>
            <person name="Kersten P."/>
            <person name="Kohler A."/>
            <person name="Kuees U."/>
            <person name="Kumar T.K.A."/>
            <person name="Kuo A."/>
            <person name="LaButti K."/>
            <person name="Larrondo L.F."/>
            <person name="Lindquist E."/>
            <person name="Ling A."/>
            <person name="Lombard V."/>
            <person name="Lucas S."/>
            <person name="Lundell T."/>
            <person name="Martin R."/>
            <person name="McLaughlin D.J."/>
            <person name="Morgenstern I."/>
            <person name="Morin E."/>
            <person name="Murat C."/>
            <person name="Nagy L.G."/>
            <person name="Nolan M."/>
            <person name="Ohm R.A."/>
            <person name="Patyshakuliyeva A."/>
            <person name="Rokas A."/>
            <person name="Ruiz-Duenas F.J."/>
            <person name="Sabat G."/>
            <person name="Salamov A."/>
            <person name="Samejima M."/>
            <person name="Schmutz J."/>
            <person name="Slot J.C."/>
            <person name="St John F."/>
            <person name="Stenlid J."/>
            <person name="Sun H."/>
            <person name="Sun S."/>
            <person name="Syed K."/>
            <person name="Tsang A."/>
            <person name="Wiebenga A."/>
            <person name="Young D."/>
            <person name="Pisabarro A."/>
            <person name="Eastwood D.C."/>
            <person name="Martin F."/>
            <person name="Cullen D."/>
            <person name="Grigoriev I.V."/>
            <person name="Hibbett D.S."/>
        </authorList>
    </citation>
    <scope>NUCLEOTIDE SEQUENCE [LARGE SCALE GENOMIC DNA]</scope>
    <source>
        <strain evidence="1 2">MD-104</strain>
    </source>
</reference>
<keyword evidence="2" id="KW-1185">Reference proteome</keyword>
<dbReference type="AlphaFoldDB" id="A0A2H3IUJ1"/>